<organism evidence="1 2">
    <name type="scientific">Nosema granulosis</name>
    <dbReference type="NCBI Taxonomy" id="83296"/>
    <lineage>
        <taxon>Eukaryota</taxon>
        <taxon>Fungi</taxon>
        <taxon>Fungi incertae sedis</taxon>
        <taxon>Microsporidia</taxon>
        <taxon>Nosematidae</taxon>
        <taxon>Nosema</taxon>
    </lineage>
</organism>
<accession>A0A9P6GYU0</accession>
<dbReference type="Gene3D" id="3.30.420.10">
    <property type="entry name" value="Ribonuclease H-like superfamily/Ribonuclease H"/>
    <property type="match status" value="1"/>
</dbReference>
<dbReference type="Proteomes" id="UP000740883">
    <property type="component" value="Unassembled WGS sequence"/>
</dbReference>
<dbReference type="SUPFAM" id="SSF53098">
    <property type="entry name" value="Ribonuclease H-like"/>
    <property type="match status" value="1"/>
</dbReference>
<dbReference type="EMBL" id="SBJO01000104">
    <property type="protein sequence ID" value="KAF9763065.1"/>
    <property type="molecule type" value="Genomic_DNA"/>
</dbReference>
<proteinExistence type="predicted"/>
<sequence length="113" mass="13167">MLYTIKKNTIGPNYKKQLYTRLENVYNVNVTHKKTQGGEILVETPAPLEKIGFYLMFLEQYKPILTCIDYHTRKVNDRRLLKDKTNYGVLNAIKKIISEMGAPKQIVIDYGKE</sequence>
<dbReference type="OrthoDB" id="116216at2759"/>
<dbReference type="AlphaFoldDB" id="A0A9P6GYU0"/>
<reference evidence="1 2" key="1">
    <citation type="journal article" date="2020" name="Genome Biol. Evol.">
        <title>Comparative genomics of strictly vertically transmitted, feminizing microsporidia endosymbionts of amphipod crustaceans.</title>
        <authorList>
            <person name="Cormier A."/>
            <person name="Chebbi M.A."/>
            <person name="Giraud I."/>
            <person name="Wattier R."/>
            <person name="Teixeira M."/>
            <person name="Gilbert C."/>
            <person name="Rigaud T."/>
            <person name="Cordaux R."/>
        </authorList>
    </citation>
    <scope>NUCLEOTIDE SEQUENCE [LARGE SCALE GENOMIC DNA]</scope>
    <source>
        <strain evidence="1 2">Ou3-Ou53</strain>
    </source>
</reference>
<gene>
    <name evidence="1" type="ORF">NGRA_1535</name>
</gene>
<evidence type="ECO:0000313" key="1">
    <source>
        <dbReference type="EMBL" id="KAF9763065.1"/>
    </source>
</evidence>
<dbReference type="GO" id="GO:0003676">
    <property type="term" value="F:nucleic acid binding"/>
    <property type="evidence" value="ECO:0007669"/>
    <property type="project" value="InterPro"/>
</dbReference>
<comment type="caution">
    <text evidence="1">The sequence shown here is derived from an EMBL/GenBank/DDBJ whole genome shotgun (WGS) entry which is preliminary data.</text>
</comment>
<dbReference type="InterPro" id="IPR036397">
    <property type="entry name" value="RNaseH_sf"/>
</dbReference>
<dbReference type="InterPro" id="IPR012337">
    <property type="entry name" value="RNaseH-like_sf"/>
</dbReference>
<evidence type="ECO:0000313" key="2">
    <source>
        <dbReference type="Proteomes" id="UP000740883"/>
    </source>
</evidence>
<name>A0A9P6GYU0_9MICR</name>
<protein>
    <submittedName>
        <fullName evidence="1">Uncharacterized protein</fullName>
    </submittedName>
</protein>
<keyword evidence="2" id="KW-1185">Reference proteome</keyword>